<dbReference type="InterPro" id="IPR000315">
    <property type="entry name" value="Znf_B-box"/>
</dbReference>
<dbReference type="SMART" id="SM00336">
    <property type="entry name" value="BBOX"/>
    <property type="match status" value="1"/>
</dbReference>
<dbReference type="OrthoDB" id="6093251at2759"/>
<dbReference type="InterPro" id="IPR047153">
    <property type="entry name" value="TRIM45/56/19-like"/>
</dbReference>
<evidence type="ECO:0000313" key="4">
    <source>
        <dbReference type="EMBL" id="CAG2245023.1"/>
    </source>
</evidence>
<dbReference type="CDD" id="cd19757">
    <property type="entry name" value="Bbox1"/>
    <property type="match status" value="1"/>
</dbReference>
<evidence type="ECO:0000256" key="1">
    <source>
        <dbReference type="PROSITE-ProRule" id="PRU00024"/>
    </source>
</evidence>
<dbReference type="PROSITE" id="PS50119">
    <property type="entry name" value="ZF_BBOX"/>
    <property type="match status" value="1"/>
</dbReference>
<feature type="region of interest" description="Disordered" evidence="2">
    <location>
        <begin position="1"/>
        <end position="51"/>
    </location>
</feature>
<dbReference type="GO" id="GO:0008270">
    <property type="term" value="F:zinc ion binding"/>
    <property type="evidence" value="ECO:0007669"/>
    <property type="project" value="UniProtKB-KW"/>
</dbReference>
<dbReference type="Gene3D" id="3.30.160.60">
    <property type="entry name" value="Classic Zinc Finger"/>
    <property type="match status" value="1"/>
</dbReference>
<dbReference type="SUPFAM" id="SSF57845">
    <property type="entry name" value="B-box zinc-binding domain"/>
    <property type="match status" value="1"/>
</dbReference>
<dbReference type="AlphaFoldDB" id="A0A8S3UUU7"/>
<evidence type="ECO:0000259" key="3">
    <source>
        <dbReference type="PROSITE" id="PS50119"/>
    </source>
</evidence>
<gene>
    <name evidence="4" type="ORF">MEDL_57051</name>
</gene>
<feature type="compositionally biased region" description="Basic residues" evidence="2">
    <location>
        <begin position="1"/>
        <end position="10"/>
    </location>
</feature>
<protein>
    <recommendedName>
        <fullName evidence="3">B box-type domain-containing protein</fullName>
    </recommendedName>
</protein>
<dbReference type="Proteomes" id="UP000683360">
    <property type="component" value="Unassembled WGS sequence"/>
</dbReference>
<accession>A0A8S3UUU7</accession>
<proteinExistence type="predicted"/>
<keyword evidence="1" id="KW-0863">Zinc-finger</keyword>
<keyword evidence="5" id="KW-1185">Reference proteome</keyword>
<keyword evidence="1" id="KW-0479">Metal-binding</keyword>
<keyword evidence="1" id="KW-0862">Zinc</keyword>
<evidence type="ECO:0000313" key="5">
    <source>
        <dbReference type="Proteomes" id="UP000683360"/>
    </source>
</evidence>
<organism evidence="4 5">
    <name type="scientific">Mytilus edulis</name>
    <name type="common">Blue mussel</name>
    <dbReference type="NCBI Taxonomy" id="6550"/>
    <lineage>
        <taxon>Eukaryota</taxon>
        <taxon>Metazoa</taxon>
        <taxon>Spiralia</taxon>
        <taxon>Lophotrochozoa</taxon>
        <taxon>Mollusca</taxon>
        <taxon>Bivalvia</taxon>
        <taxon>Autobranchia</taxon>
        <taxon>Pteriomorphia</taxon>
        <taxon>Mytilida</taxon>
        <taxon>Mytiloidea</taxon>
        <taxon>Mytilidae</taxon>
        <taxon>Mytilinae</taxon>
        <taxon>Mytilus</taxon>
    </lineage>
</organism>
<feature type="domain" description="B box-type" evidence="3">
    <location>
        <begin position="385"/>
        <end position="425"/>
    </location>
</feature>
<dbReference type="PANTHER" id="PTHR25462:SF296">
    <property type="entry name" value="MEIOTIC P26, ISOFORM F"/>
    <property type="match status" value="1"/>
</dbReference>
<reference evidence="4" key="1">
    <citation type="submission" date="2021-03" db="EMBL/GenBank/DDBJ databases">
        <authorList>
            <person name="Bekaert M."/>
        </authorList>
    </citation>
    <scope>NUCLEOTIDE SEQUENCE</scope>
</reference>
<dbReference type="EMBL" id="CAJPWZ010002755">
    <property type="protein sequence ID" value="CAG2245023.1"/>
    <property type="molecule type" value="Genomic_DNA"/>
</dbReference>
<sequence length="600" mass="70053">MPRGRGRRRRQDPVGGGRELRIRRAPMEQQQPPVRNERRRPQVEVDEDAPVVRRRRVDEPQLVALQPDVELQENEPQLAALGEVIEVFDEPLMMPGFNEVDVFISQKLKDKIWNFEYIDLSLMHRNNFNSQTNENTIGINDGMLVIQNKVKNNHTITSVENWTDCFIAYAQVLIERHPGKAKLHPDQFNIWALGKSPVNVNELSKLLELYHDKQSAVELLNGFKYGFKIHYEGPRHSCEYRNLLSVLKNPIEAQKKIPADSIHVSFIVCWFRSYHINERECIADITYFKLSCDRHSYSYRYREVYITSSGSLRSDIYHTNNLNKVRDYETTFTLMSGLLITTTLDRYINLPQCDQSFCGSCKSSHLRTKSCKNHTFLSGPNINKEEKLLCTEHEEIYFFYCQDCDTPVCRICSVEKHSRHLMTDLTKSAEKLRFEVVKNIEAKVTTSKVNLSKIEKETKTYRDEIKAVIKTITEEGNYWKNLIDKKVGSFVRLLHDEEQKTIQNITALTKVYRRDIENCQQWEKKIKEMETMADVLLFERLKKLKVDVDNIDLKPVPKGSYVSYRNKKPSGTEIDSLFGEMQFKEGKAIMEKSESQQNSR</sequence>
<dbReference type="PANTHER" id="PTHR25462">
    <property type="entry name" value="BONUS, ISOFORM C-RELATED"/>
    <property type="match status" value="1"/>
</dbReference>
<comment type="caution">
    <text evidence="4">The sequence shown here is derived from an EMBL/GenBank/DDBJ whole genome shotgun (WGS) entry which is preliminary data.</text>
</comment>
<name>A0A8S3UUU7_MYTED</name>
<evidence type="ECO:0000256" key="2">
    <source>
        <dbReference type="SAM" id="MobiDB-lite"/>
    </source>
</evidence>
<dbReference type="Pfam" id="PF00643">
    <property type="entry name" value="zf-B_box"/>
    <property type="match status" value="1"/>
</dbReference>